<sequence>MSNTRNITVGNGLTTLLESPAPPNHPAGQLADPPTQTSNPIQNPLPYQSAPQSQELASTSNTSPRAESPNTTAQPHPHSPHPPMAPAQPPQIVHSLHSPQMTTRSQHGIVKPRKLFNLHTSAETSISPLPTNPLNALHDHNWKMAMKDEYDALIENKMWGLGTLDLGLHLYPSSDHTLTSYIDADWGGCPDTRRSTSVEHHSNIYKDALYNESEFQQQALMIPYKIFLPKCCRQQAVNNSPEVTE</sequence>
<evidence type="ECO:0000313" key="3">
    <source>
        <dbReference type="Proteomes" id="UP000657918"/>
    </source>
</evidence>
<organism evidence="2 3">
    <name type="scientific">Salix dunnii</name>
    <dbReference type="NCBI Taxonomy" id="1413687"/>
    <lineage>
        <taxon>Eukaryota</taxon>
        <taxon>Viridiplantae</taxon>
        <taxon>Streptophyta</taxon>
        <taxon>Embryophyta</taxon>
        <taxon>Tracheophyta</taxon>
        <taxon>Spermatophyta</taxon>
        <taxon>Magnoliopsida</taxon>
        <taxon>eudicotyledons</taxon>
        <taxon>Gunneridae</taxon>
        <taxon>Pentapetalae</taxon>
        <taxon>rosids</taxon>
        <taxon>fabids</taxon>
        <taxon>Malpighiales</taxon>
        <taxon>Salicaceae</taxon>
        <taxon>Saliceae</taxon>
        <taxon>Salix</taxon>
    </lineage>
</organism>
<gene>
    <name evidence="2" type="ORF">SADUNF_Sadunf16G0210600</name>
</gene>
<evidence type="ECO:0000313" key="2">
    <source>
        <dbReference type="EMBL" id="KAF9666255.1"/>
    </source>
</evidence>
<feature type="compositionally biased region" description="Polar residues" evidence="1">
    <location>
        <begin position="34"/>
        <end position="72"/>
    </location>
</feature>
<proteinExistence type="predicted"/>
<name>A0A835J9N6_9ROSI</name>
<protein>
    <submittedName>
        <fullName evidence="2">Uncharacterized protein</fullName>
    </submittedName>
</protein>
<dbReference type="OrthoDB" id="1000646at2759"/>
<dbReference type="EMBL" id="JADGMS010000016">
    <property type="protein sequence ID" value="KAF9666255.1"/>
    <property type="molecule type" value="Genomic_DNA"/>
</dbReference>
<accession>A0A835J9N6</accession>
<feature type="region of interest" description="Disordered" evidence="1">
    <location>
        <begin position="1"/>
        <end position="92"/>
    </location>
</feature>
<feature type="compositionally biased region" description="Pro residues" evidence="1">
    <location>
        <begin position="80"/>
        <end position="89"/>
    </location>
</feature>
<comment type="caution">
    <text evidence="2">The sequence shown here is derived from an EMBL/GenBank/DDBJ whole genome shotgun (WGS) entry which is preliminary data.</text>
</comment>
<dbReference type="AlphaFoldDB" id="A0A835J9N6"/>
<feature type="compositionally biased region" description="Polar residues" evidence="1">
    <location>
        <begin position="1"/>
        <end position="17"/>
    </location>
</feature>
<dbReference type="Proteomes" id="UP000657918">
    <property type="component" value="Chromosome 16"/>
</dbReference>
<evidence type="ECO:0000256" key="1">
    <source>
        <dbReference type="SAM" id="MobiDB-lite"/>
    </source>
</evidence>
<keyword evidence="3" id="KW-1185">Reference proteome</keyword>
<reference evidence="2 3" key="1">
    <citation type="submission" date="2020-10" db="EMBL/GenBank/DDBJ databases">
        <title>Plant Genome Project.</title>
        <authorList>
            <person name="Zhang R.-G."/>
        </authorList>
    </citation>
    <scope>NUCLEOTIDE SEQUENCE [LARGE SCALE GENOMIC DNA]</scope>
    <source>
        <strain evidence="2">FAFU-HL-1</strain>
        <tissue evidence="2">Leaf</tissue>
    </source>
</reference>